<dbReference type="PROSITE" id="PS00211">
    <property type="entry name" value="ABC_TRANSPORTER_1"/>
    <property type="match status" value="1"/>
</dbReference>
<dbReference type="FunFam" id="3.40.50.300:FF:000224">
    <property type="entry name" value="Energy-coupling factor transporter ATP-binding protein EcfA"/>
    <property type="match status" value="1"/>
</dbReference>
<evidence type="ECO:0000256" key="3">
    <source>
        <dbReference type="ARBA" id="ARBA00022448"/>
    </source>
</evidence>
<dbReference type="NCBIfam" id="NF010167">
    <property type="entry name" value="PRK13648.1"/>
    <property type="match status" value="1"/>
</dbReference>
<dbReference type="GO" id="GO:0043190">
    <property type="term" value="C:ATP-binding cassette (ABC) transporter complex"/>
    <property type="evidence" value="ECO:0007669"/>
    <property type="project" value="TreeGrafter"/>
</dbReference>
<dbReference type="InterPro" id="IPR003439">
    <property type="entry name" value="ABC_transporter-like_ATP-bd"/>
</dbReference>
<dbReference type="Pfam" id="PF00005">
    <property type="entry name" value="ABC_tran"/>
    <property type="match status" value="1"/>
</dbReference>
<keyword evidence="3" id="KW-0813">Transport</keyword>
<dbReference type="GO" id="GO:0015087">
    <property type="term" value="F:cobalt ion transmembrane transporter activity"/>
    <property type="evidence" value="ECO:0007669"/>
    <property type="project" value="UniProtKB-ARBA"/>
</dbReference>
<keyword evidence="11" id="KW-1185">Reference proteome</keyword>
<evidence type="ECO:0000256" key="5">
    <source>
        <dbReference type="ARBA" id="ARBA00022741"/>
    </source>
</evidence>
<dbReference type="InterPro" id="IPR015856">
    <property type="entry name" value="ABC_transpr_CbiO/EcfA_su"/>
</dbReference>
<organism evidence="10 11">
    <name type="scientific">Gracilibacillus halotolerans</name>
    <dbReference type="NCBI Taxonomy" id="74386"/>
    <lineage>
        <taxon>Bacteria</taxon>
        <taxon>Bacillati</taxon>
        <taxon>Bacillota</taxon>
        <taxon>Bacilli</taxon>
        <taxon>Bacillales</taxon>
        <taxon>Bacillaceae</taxon>
        <taxon>Gracilibacillus</taxon>
    </lineage>
</organism>
<sequence>MIKFQDVSFRYRDTDAWVIDSLNLTIKENQKVAIIGKNGSGKSTIAKLISGLLLHELGHIYVENDQLTPENLLDIRKKIGMVFQNPENQFVGMTVKEDIAFGLENRGVKREVMLEKIVDILEQVSMLEYIDREPQHLSGGQKQRIAIASAMVLEPKILILDEATSMLDPVGRKEMMSLVETLHNRKPFTLLMITHELNEAILADRIIVIEKGKVVLDGTPRELFTHHNHALDELGFPAPYTIQLAKGLEKNGFSLEPFPLDQEELISALWKLHLKR</sequence>
<protein>
    <submittedName>
        <fullName evidence="10">Energy-coupling factor transport system ATP-binding protein</fullName>
        <ecNumber evidence="10">3.6.3.-</ecNumber>
    </submittedName>
</protein>
<dbReference type="EMBL" id="JACHON010000006">
    <property type="protein sequence ID" value="MBB6512931.1"/>
    <property type="molecule type" value="Genomic_DNA"/>
</dbReference>
<keyword evidence="5" id="KW-0547">Nucleotide-binding</keyword>
<comment type="subcellular location">
    <subcellularLocation>
        <location evidence="1">Cell membrane</location>
        <topology evidence="1">Peripheral membrane protein</topology>
    </subcellularLocation>
</comment>
<dbReference type="PANTHER" id="PTHR43553">
    <property type="entry name" value="HEAVY METAL TRANSPORTER"/>
    <property type="match status" value="1"/>
</dbReference>
<keyword evidence="4" id="KW-1003">Cell membrane</keyword>
<evidence type="ECO:0000259" key="9">
    <source>
        <dbReference type="PROSITE" id="PS50893"/>
    </source>
</evidence>
<dbReference type="CDD" id="cd03225">
    <property type="entry name" value="ABC_cobalt_CbiO_domain1"/>
    <property type="match status" value="1"/>
</dbReference>
<evidence type="ECO:0000256" key="7">
    <source>
        <dbReference type="ARBA" id="ARBA00022967"/>
    </source>
</evidence>
<dbReference type="InterPro" id="IPR017871">
    <property type="entry name" value="ABC_transporter-like_CS"/>
</dbReference>
<dbReference type="GO" id="GO:0016887">
    <property type="term" value="F:ATP hydrolysis activity"/>
    <property type="evidence" value="ECO:0007669"/>
    <property type="project" value="InterPro"/>
</dbReference>
<accession>A0A841RJR1</accession>
<keyword evidence="8" id="KW-0472">Membrane</keyword>
<dbReference type="EC" id="3.6.3.-" evidence="10"/>
<dbReference type="InterPro" id="IPR030947">
    <property type="entry name" value="EcfA_1"/>
</dbReference>
<dbReference type="InterPro" id="IPR003593">
    <property type="entry name" value="AAA+_ATPase"/>
</dbReference>
<gene>
    <name evidence="10" type="ORF">GGQ92_001720</name>
</gene>
<evidence type="ECO:0000256" key="6">
    <source>
        <dbReference type="ARBA" id="ARBA00022840"/>
    </source>
</evidence>
<dbReference type="InterPro" id="IPR027417">
    <property type="entry name" value="P-loop_NTPase"/>
</dbReference>
<comment type="caution">
    <text evidence="10">The sequence shown here is derived from an EMBL/GenBank/DDBJ whole genome shotgun (WGS) entry which is preliminary data.</text>
</comment>
<evidence type="ECO:0000256" key="2">
    <source>
        <dbReference type="ARBA" id="ARBA00005417"/>
    </source>
</evidence>
<feature type="domain" description="ABC transporter" evidence="9">
    <location>
        <begin position="2"/>
        <end position="236"/>
    </location>
</feature>
<reference evidence="10 11" key="1">
    <citation type="submission" date="2020-08" db="EMBL/GenBank/DDBJ databases">
        <title>Genomic Encyclopedia of Type Strains, Phase IV (KMG-IV): sequencing the most valuable type-strain genomes for metagenomic binning, comparative biology and taxonomic classification.</title>
        <authorList>
            <person name="Goeker M."/>
        </authorList>
    </citation>
    <scope>NUCLEOTIDE SEQUENCE [LARGE SCALE GENOMIC DNA]</scope>
    <source>
        <strain evidence="10 11">DSM 11805</strain>
    </source>
</reference>
<dbReference type="AlphaFoldDB" id="A0A841RJR1"/>
<dbReference type="PROSITE" id="PS50893">
    <property type="entry name" value="ABC_TRANSPORTER_2"/>
    <property type="match status" value="1"/>
</dbReference>
<dbReference type="SMART" id="SM00382">
    <property type="entry name" value="AAA"/>
    <property type="match status" value="1"/>
</dbReference>
<keyword evidence="7" id="KW-1278">Translocase</keyword>
<proteinExistence type="inferred from homology"/>
<keyword evidence="10" id="KW-0378">Hydrolase</keyword>
<name>A0A841RJR1_9BACI</name>
<evidence type="ECO:0000313" key="10">
    <source>
        <dbReference type="EMBL" id="MBB6512931.1"/>
    </source>
</evidence>
<dbReference type="RefSeq" id="WP_184247141.1">
    <property type="nucleotide sequence ID" value="NZ_BAAACU010000042.1"/>
</dbReference>
<evidence type="ECO:0000256" key="4">
    <source>
        <dbReference type="ARBA" id="ARBA00022475"/>
    </source>
</evidence>
<comment type="similarity">
    <text evidence="2">Belongs to the ABC transporter superfamily.</text>
</comment>
<dbReference type="Gene3D" id="3.40.50.300">
    <property type="entry name" value="P-loop containing nucleotide triphosphate hydrolases"/>
    <property type="match status" value="1"/>
</dbReference>
<keyword evidence="6 10" id="KW-0067">ATP-binding</keyword>
<dbReference type="GO" id="GO:0005524">
    <property type="term" value="F:ATP binding"/>
    <property type="evidence" value="ECO:0007669"/>
    <property type="project" value="UniProtKB-KW"/>
</dbReference>
<dbReference type="SUPFAM" id="SSF52540">
    <property type="entry name" value="P-loop containing nucleoside triphosphate hydrolases"/>
    <property type="match status" value="1"/>
</dbReference>
<dbReference type="Proteomes" id="UP000572212">
    <property type="component" value="Unassembled WGS sequence"/>
</dbReference>
<dbReference type="InterPro" id="IPR050095">
    <property type="entry name" value="ECF_ABC_transporter_ATP-bd"/>
</dbReference>
<dbReference type="NCBIfam" id="TIGR04520">
    <property type="entry name" value="ECF_ATPase_1"/>
    <property type="match status" value="1"/>
</dbReference>
<evidence type="ECO:0000256" key="8">
    <source>
        <dbReference type="ARBA" id="ARBA00023136"/>
    </source>
</evidence>
<dbReference type="GO" id="GO:0042626">
    <property type="term" value="F:ATPase-coupled transmembrane transporter activity"/>
    <property type="evidence" value="ECO:0007669"/>
    <property type="project" value="TreeGrafter"/>
</dbReference>
<dbReference type="PANTHER" id="PTHR43553:SF24">
    <property type="entry name" value="ENERGY-COUPLING FACTOR TRANSPORTER ATP-BINDING PROTEIN ECFA1"/>
    <property type="match status" value="1"/>
</dbReference>
<evidence type="ECO:0000256" key="1">
    <source>
        <dbReference type="ARBA" id="ARBA00004202"/>
    </source>
</evidence>
<evidence type="ECO:0000313" key="11">
    <source>
        <dbReference type="Proteomes" id="UP000572212"/>
    </source>
</evidence>